<evidence type="ECO:0000256" key="4">
    <source>
        <dbReference type="ARBA" id="ARBA00022723"/>
    </source>
</evidence>
<feature type="domain" description="Alpha-D-phosphohexomutase alpha/beta/alpha" evidence="10">
    <location>
        <begin position="41"/>
        <end position="179"/>
    </location>
</feature>
<dbReference type="NCBIfam" id="TIGR01132">
    <property type="entry name" value="pgm"/>
    <property type="match status" value="1"/>
</dbReference>
<dbReference type="AlphaFoldDB" id="A0A1Z5YVH0"/>
<dbReference type="InterPro" id="IPR036900">
    <property type="entry name" value="A-D-PHexomutase_C_sf"/>
</dbReference>
<name>A0A1Z5YVH0_9PROT</name>
<comment type="cofactor">
    <cofactor evidence="1">
        <name>Mg(2+)</name>
        <dbReference type="ChEBI" id="CHEBI:18420"/>
    </cofactor>
</comment>
<keyword evidence="5 8" id="KW-0460">Magnesium</keyword>
<evidence type="ECO:0000259" key="9">
    <source>
        <dbReference type="Pfam" id="PF00408"/>
    </source>
</evidence>
<dbReference type="PANTHER" id="PTHR45745">
    <property type="entry name" value="PHOSPHOMANNOMUTASE 45A"/>
    <property type="match status" value="1"/>
</dbReference>
<dbReference type="Gene3D" id="3.40.120.10">
    <property type="entry name" value="Alpha-D-Glucose-1,6-Bisphosphate, subunit A, domain 3"/>
    <property type="match status" value="3"/>
</dbReference>
<evidence type="ECO:0000256" key="5">
    <source>
        <dbReference type="ARBA" id="ARBA00022842"/>
    </source>
</evidence>
<dbReference type="InterPro" id="IPR005845">
    <property type="entry name" value="A-D-PHexomutase_a/b/a-II"/>
</dbReference>
<dbReference type="Pfam" id="PF02879">
    <property type="entry name" value="PGM_PMM_II"/>
    <property type="match status" value="1"/>
</dbReference>
<evidence type="ECO:0000259" key="12">
    <source>
        <dbReference type="Pfam" id="PF02880"/>
    </source>
</evidence>
<evidence type="ECO:0000256" key="6">
    <source>
        <dbReference type="ARBA" id="ARBA00023235"/>
    </source>
</evidence>
<dbReference type="EC" id="5.4.2.2" evidence="7"/>
<dbReference type="Proteomes" id="UP000196086">
    <property type="component" value="Unassembled WGS sequence"/>
</dbReference>
<dbReference type="GO" id="GO:0008973">
    <property type="term" value="F:phosphopentomutase activity"/>
    <property type="evidence" value="ECO:0007669"/>
    <property type="project" value="TreeGrafter"/>
</dbReference>
<evidence type="ECO:0000256" key="2">
    <source>
        <dbReference type="ARBA" id="ARBA00010231"/>
    </source>
</evidence>
<accession>A0A1Z5YVH0</accession>
<organism evidence="13 14">
    <name type="scientific">Acetobacter cibinongensis</name>
    <dbReference type="NCBI Taxonomy" id="146475"/>
    <lineage>
        <taxon>Bacteria</taxon>
        <taxon>Pseudomonadati</taxon>
        <taxon>Pseudomonadota</taxon>
        <taxon>Alphaproteobacteria</taxon>
        <taxon>Acetobacterales</taxon>
        <taxon>Acetobacteraceae</taxon>
        <taxon>Acetobacter</taxon>
    </lineage>
</organism>
<keyword evidence="6 13" id="KW-0413">Isomerase</keyword>
<dbReference type="Pfam" id="PF02880">
    <property type="entry name" value="PGM_PMM_III"/>
    <property type="match status" value="1"/>
</dbReference>
<dbReference type="Gene3D" id="3.30.310.50">
    <property type="entry name" value="Alpha-D-phosphohexomutase, C-terminal domain"/>
    <property type="match status" value="1"/>
</dbReference>
<proteinExistence type="inferred from homology"/>
<dbReference type="SUPFAM" id="SSF55957">
    <property type="entry name" value="Phosphoglucomutase, C-terminal domain"/>
    <property type="match status" value="1"/>
</dbReference>
<dbReference type="PROSITE" id="PS00710">
    <property type="entry name" value="PGM_PMM"/>
    <property type="match status" value="1"/>
</dbReference>
<dbReference type="InterPro" id="IPR005844">
    <property type="entry name" value="A-D-PHexomutase_a/b/a-I"/>
</dbReference>
<dbReference type="EMBL" id="JOMQ01000023">
    <property type="protein sequence ID" value="OUJ02809.1"/>
    <property type="molecule type" value="Genomic_DNA"/>
</dbReference>
<dbReference type="PANTHER" id="PTHR45745:SF1">
    <property type="entry name" value="PHOSPHOGLUCOMUTASE 2B-RELATED"/>
    <property type="match status" value="1"/>
</dbReference>
<dbReference type="InterPro" id="IPR005852">
    <property type="entry name" value="PGM_a-D-Glc-sp"/>
</dbReference>
<evidence type="ECO:0000256" key="3">
    <source>
        <dbReference type="ARBA" id="ARBA00022553"/>
    </source>
</evidence>
<dbReference type="InterPro" id="IPR016055">
    <property type="entry name" value="A-D-PHexomutase_a/b/a-I/II/III"/>
</dbReference>
<evidence type="ECO:0000256" key="1">
    <source>
        <dbReference type="ARBA" id="ARBA00001946"/>
    </source>
</evidence>
<evidence type="ECO:0000313" key="14">
    <source>
        <dbReference type="Proteomes" id="UP000196086"/>
    </source>
</evidence>
<evidence type="ECO:0000259" key="10">
    <source>
        <dbReference type="Pfam" id="PF02878"/>
    </source>
</evidence>
<feature type="domain" description="Alpha-D-phosphohexomutase C-terminal" evidence="9">
    <location>
        <begin position="493"/>
        <end position="538"/>
    </location>
</feature>
<sequence length="548" mass="58818">MANISPLAGHKLPAADLADIPALLSAYYDRKPDPAIATQRVAFGTSGHRGSPLHTSFNENHILAICEAIARYRKAEGIDGPLFLGIDSHAVSAPAQRSALEVLAAHDISVHIDQADGYTPTPVISHAILTYNKGRTTGLADGIVVTPSHNPPIDGGFKYNPSHGGPADTAITKAIQDMANGFLADGLKDVKRLSYEEAIKQPCITKYDFVTPYVADLESVIDMDAIRDAKVRIGIDPLGGAAVDYWQRIVDHYGLNATIVSNEVDPQFGFMTADWDGQIRMDCSSPYAMARLINLGSEFDVAFANDTDADRHGIVAQPDGLLNPNHYLAVAISYLYQNRPQWSKDLGIGKTLVSSSLIDRVAAELGRKLVEVPVGLKWFVPGLMDGSLGFGGEESAGATFLRRDGTVWTTDKDGLILSLLAAEITAKTGKNPSQHYHEISARLGTPYYQRIDAAATPDQKAKLSKLSPEQYPGDTLAGEAITAKLTKAPGNGAAIGGLKVTTQDGWFAARPSGTEDVYKIYAESFKSPEHLKEIQEEAQAVISKVLSA</sequence>
<protein>
    <recommendedName>
        <fullName evidence="7">Phosphoglucomutase</fullName>
        <ecNumber evidence="7">5.4.2.2</ecNumber>
    </recommendedName>
</protein>
<dbReference type="CDD" id="cd05801">
    <property type="entry name" value="PGM_like3"/>
    <property type="match status" value="1"/>
</dbReference>
<comment type="caution">
    <text evidence="13">The sequence shown here is derived from an EMBL/GenBank/DDBJ whole genome shotgun (WGS) entry which is preliminary data.</text>
</comment>
<feature type="domain" description="Alpha-D-phosphohexomutase alpha/beta/alpha" evidence="11">
    <location>
        <begin position="212"/>
        <end position="318"/>
    </location>
</feature>
<dbReference type="GO" id="GO:0005975">
    <property type="term" value="P:carbohydrate metabolic process"/>
    <property type="evidence" value="ECO:0007669"/>
    <property type="project" value="UniProtKB-UniRule"/>
</dbReference>
<dbReference type="InterPro" id="IPR016066">
    <property type="entry name" value="A-D-PHexomutase_CS"/>
</dbReference>
<dbReference type="Pfam" id="PF02878">
    <property type="entry name" value="PGM_PMM_I"/>
    <property type="match status" value="1"/>
</dbReference>
<dbReference type="OrthoDB" id="9806956at2"/>
<dbReference type="InterPro" id="IPR005846">
    <property type="entry name" value="A-D-PHexomutase_a/b/a-III"/>
</dbReference>
<feature type="domain" description="Alpha-D-phosphohexomutase alpha/beta/alpha" evidence="12">
    <location>
        <begin position="323"/>
        <end position="439"/>
    </location>
</feature>
<dbReference type="GO" id="GO:0000287">
    <property type="term" value="F:magnesium ion binding"/>
    <property type="evidence" value="ECO:0007669"/>
    <property type="project" value="InterPro"/>
</dbReference>
<keyword evidence="4 8" id="KW-0479">Metal-binding</keyword>
<dbReference type="Pfam" id="PF00408">
    <property type="entry name" value="PGM_PMM_IV"/>
    <property type="match status" value="1"/>
</dbReference>
<dbReference type="SUPFAM" id="SSF53738">
    <property type="entry name" value="Phosphoglucomutase, first 3 domains"/>
    <property type="match status" value="3"/>
</dbReference>
<gene>
    <name evidence="13" type="ORF">HK14_04795</name>
</gene>
<dbReference type="GO" id="GO:0004614">
    <property type="term" value="F:phosphoglucomutase activity"/>
    <property type="evidence" value="ECO:0007669"/>
    <property type="project" value="UniProtKB-UniRule"/>
</dbReference>
<keyword evidence="3" id="KW-0597">Phosphoprotein</keyword>
<comment type="similarity">
    <text evidence="2 8">Belongs to the phosphohexose mutase family.</text>
</comment>
<evidence type="ECO:0000313" key="13">
    <source>
        <dbReference type="EMBL" id="OUJ02809.1"/>
    </source>
</evidence>
<dbReference type="InterPro" id="IPR005843">
    <property type="entry name" value="A-D-PHexomutase_C"/>
</dbReference>
<reference evidence="13 14" key="1">
    <citation type="submission" date="2014-06" db="EMBL/GenBank/DDBJ databases">
        <authorList>
            <person name="Ju J."/>
            <person name="Zhang J."/>
        </authorList>
    </citation>
    <scope>NUCLEOTIDE SEQUENCE [LARGE SCALE GENOMIC DNA]</scope>
    <source>
        <strain evidence="13 14">DsW_47</strain>
    </source>
</reference>
<evidence type="ECO:0000256" key="8">
    <source>
        <dbReference type="RuleBase" id="RU004326"/>
    </source>
</evidence>
<dbReference type="GO" id="GO:0006166">
    <property type="term" value="P:purine ribonucleoside salvage"/>
    <property type="evidence" value="ECO:0007669"/>
    <property type="project" value="TreeGrafter"/>
</dbReference>
<dbReference type="RefSeq" id="WP_086651031.1">
    <property type="nucleotide sequence ID" value="NZ_JOMQ01000023.1"/>
</dbReference>
<evidence type="ECO:0000259" key="11">
    <source>
        <dbReference type="Pfam" id="PF02879"/>
    </source>
</evidence>
<evidence type="ECO:0000256" key="7">
    <source>
        <dbReference type="NCBIfam" id="TIGR01132"/>
    </source>
</evidence>